<dbReference type="Proteomes" id="UP000620124">
    <property type="component" value="Unassembled WGS sequence"/>
</dbReference>
<gene>
    <name evidence="2" type="ORF">MVEN_01979600</name>
</gene>
<organism evidence="2 3">
    <name type="scientific">Mycena venus</name>
    <dbReference type="NCBI Taxonomy" id="2733690"/>
    <lineage>
        <taxon>Eukaryota</taxon>
        <taxon>Fungi</taxon>
        <taxon>Dikarya</taxon>
        <taxon>Basidiomycota</taxon>
        <taxon>Agaricomycotina</taxon>
        <taxon>Agaricomycetes</taxon>
        <taxon>Agaricomycetidae</taxon>
        <taxon>Agaricales</taxon>
        <taxon>Marasmiineae</taxon>
        <taxon>Mycenaceae</taxon>
        <taxon>Mycena</taxon>
    </lineage>
</organism>
<feature type="region of interest" description="Disordered" evidence="1">
    <location>
        <begin position="1"/>
        <end position="62"/>
    </location>
</feature>
<keyword evidence="3" id="KW-1185">Reference proteome</keyword>
<evidence type="ECO:0000313" key="3">
    <source>
        <dbReference type="Proteomes" id="UP000620124"/>
    </source>
</evidence>
<feature type="compositionally biased region" description="Polar residues" evidence="1">
    <location>
        <begin position="53"/>
        <end position="62"/>
    </location>
</feature>
<proteinExistence type="predicted"/>
<name>A0A8H6XEL5_9AGAR</name>
<dbReference type="EMBL" id="JACAZI010000020">
    <property type="protein sequence ID" value="KAF7339034.1"/>
    <property type="molecule type" value="Genomic_DNA"/>
</dbReference>
<feature type="compositionally biased region" description="Basic and acidic residues" evidence="1">
    <location>
        <begin position="33"/>
        <end position="52"/>
    </location>
</feature>
<protein>
    <submittedName>
        <fullName evidence="2">Uncharacterized protein</fullName>
    </submittedName>
</protein>
<accession>A0A8H6XEL5</accession>
<sequence length="268" mass="28890">MSGRLSFPENVNRPQAVGRGERESRPTPGLQNHQDERKRNRQKGEGALETRMRNGTVTGRRAMNTNASNAPAILPLTPIAAPNRPPQTPAIPAQLFLPPQSTSTSSSPSPQLFQVPHPLSSPCMLISTGSPVLNLKSLRIMASPPDVSSFTVTPEQFKLMMEKMSHAQRAEFNQFLDMGRAAYTSNNAGPTSTNSRHLSWDSGNNIGDLNCGLGPFDTGDTNDGVSPIGDGDDDPSDLPWNSTPAGDNEEEGLHQNAQSSLQASLLYY</sequence>
<evidence type="ECO:0000256" key="1">
    <source>
        <dbReference type="SAM" id="MobiDB-lite"/>
    </source>
</evidence>
<feature type="region of interest" description="Disordered" evidence="1">
    <location>
        <begin position="211"/>
        <end position="268"/>
    </location>
</feature>
<dbReference type="OrthoDB" id="10657799at2759"/>
<feature type="compositionally biased region" description="Polar residues" evidence="1">
    <location>
        <begin position="255"/>
        <end position="268"/>
    </location>
</feature>
<comment type="caution">
    <text evidence="2">The sequence shown here is derived from an EMBL/GenBank/DDBJ whole genome shotgun (WGS) entry which is preliminary data.</text>
</comment>
<evidence type="ECO:0000313" key="2">
    <source>
        <dbReference type="EMBL" id="KAF7339034.1"/>
    </source>
</evidence>
<dbReference type="AlphaFoldDB" id="A0A8H6XEL5"/>
<reference evidence="2" key="1">
    <citation type="submission" date="2020-05" db="EMBL/GenBank/DDBJ databases">
        <title>Mycena genomes resolve the evolution of fungal bioluminescence.</title>
        <authorList>
            <person name="Tsai I.J."/>
        </authorList>
    </citation>
    <scope>NUCLEOTIDE SEQUENCE</scope>
    <source>
        <strain evidence="2">CCC161011</strain>
    </source>
</reference>